<comment type="caution">
    <text evidence="8">The sequence shown here is derived from an EMBL/GenBank/DDBJ whole genome shotgun (WGS) entry which is preliminary data.</text>
</comment>
<name>A0A834PB17_VESPE</name>
<evidence type="ECO:0000313" key="9">
    <source>
        <dbReference type="Proteomes" id="UP000600918"/>
    </source>
</evidence>
<dbReference type="EMBL" id="JACSDY010000002">
    <property type="protein sequence ID" value="KAF7435034.1"/>
    <property type="molecule type" value="Genomic_DNA"/>
</dbReference>
<evidence type="ECO:0000256" key="1">
    <source>
        <dbReference type="ARBA" id="ARBA00001657"/>
    </source>
</evidence>
<feature type="region of interest" description="Disordered" evidence="6">
    <location>
        <begin position="1"/>
        <end position="441"/>
    </location>
</feature>
<dbReference type="PANTHER" id="PTHR10357">
    <property type="entry name" value="ALPHA-AMYLASE FAMILY MEMBER"/>
    <property type="match status" value="1"/>
</dbReference>
<keyword evidence="4" id="KW-0325">Glycoprotein</keyword>
<sequence length="1056" mass="116251">MSVAGIRSALQHSNGHDSPGTGDAVHAGPRQPGHRRGRPCRVTPARAPKGPATPGHADPVPLRAWPRRPTSARATEGPATPGHATPGPRRVRPRRATSHACPGEPGHTGPRQPGHGEAGHAGSRHSQASESPATPGHAIPGPGEAGHAGPRQPGSEEAGHAGPRQTRAPESPATPGHASPAPERPATRVHDNPGPRARRPRRVTPARALERPATPGHASPGPGEPGHAGPRQPVPRRGRTRRVTPPPGIEDFGHAGPSQPGPRRGWPRRAKPPPGPGEFGNAGPRHTCAPESAATPGQTSPGPLIDRPLRATPHAGVGEAGHDGPRQPRSPGRAATPGHANHGPWAGRARRATPARAPESPTTLIHASPGPGEPGHAGPRQPGPRRGRPRRATPARPRRGRPRRATPARHRRVRPRRATPTPGPGEFGNAGPRHTSFKDSNGDGIGDLNGITSKLEHIAEIGADALWLSPIYTSPQADFGYDIANFTDVNPEYGTLDDFDKLVAKAKSLGLKVILDYVPNHSSHEHEWFKKSVQRIKPYDDYYIWRNATYVNGTRQPPNNWLSVFGGSAWEWNEQRKQYYFHQFVAGQPDLNYRNKDLDQEMKDVYSFWMDRGVEGFRIDAINHMFEDPRFLDEPSANRPDLPPDDYDTLDHIYTKNLNETYDVLASWRKLLDQHSNKTKGDYKMFLTEAYTDFDLTVRYYKSGSTVPFNFMFISDLNNASSAPDFKRFIDRWMNNIPSKDYVANWVVGNHDNHRAPSRFGKERADELNILSMILPGVSVVYNGDEIGMLDRDFTYEETVDPAGCQAGPDRYYLKSRDPERTPFQWDNSTSAGFSTSNKTWLPVHSNYKTLNLALQKNSPISHYKVFKALAALKKKPIIAHGSLEWLGMVVHCGTLHGVALRGTAVPGQAYRSMALRGPAWHCITLPGVARNCVARRSVTCRGTILRGTPLRDPVWLGTLLPGVAQRGAAWPGVSPRSTSWLWTTLCDTKPPRRKNTKIELIQAQKEQVKVKLECNELIKVQCIVINEVDIKRKLQRQIRNCNCVIYTNEKREYKH</sequence>
<gene>
    <name evidence="8" type="ORF">H0235_003225</name>
</gene>
<dbReference type="InterPro" id="IPR017853">
    <property type="entry name" value="GH"/>
</dbReference>
<dbReference type="Gene3D" id="3.20.20.80">
    <property type="entry name" value="Glycosidases"/>
    <property type="match status" value="1"/>
</dbReference>
<evidence type="ECO:0000313" key="8">
    <source>
        <dbReference type="EMBL" id="KAF7435034.1"/>
    </source>
</evidence>
<dbReference type="Pfam" id="PF00128">
    <property type="entry name" value="Alpha-amylase"/>
    <property type="match status" value="1"/>
</dbReference>
<evidence type="ECO:0000256" key="2">
    <source>
        <dbReference type="ARBA" id="ARBA00008061"/>
    </source>
</evidence>
<comment type="similarity">
    <text evidence="2">Belongs to the glycosyl hydrolase 13 family.</text>
</comment>
<dbReference type="FunFam" id="3.90.400.10:FF:000001">
    <property type="entry name" value="Maltase A3, isoform A"/>
    <property type="match status" value="1"/>
</dbReference>
<proteinExistence type="inferred from homology"/>
<feature type="domain" description="Glycosyl hydrolase family 13 catalytic" evidence="7">
    <location>
        <begin position="436"/>
        <end position="821"/>
    </location>
</feature>
<dbReference type="GO" id="GO:0005975">
    <property type="term" value="P:carbohydrate metabolic process"/>
    <property type="evidence" value="ECO:0007669"/>
    <property type="project" value="InterPro"/>
</dbReference>
<dbReference type="PANTHER" id="PTHR10357:SF179">
    <property type="entry name" value="NEUTRAL AND BASIC AMINO ACID TRANSPORT PROTEIN RBAT"/>
    <property type="match status" value="1"/>
</dbReference>
<evidence type="ECO:0000259" key="7">
    <source>
        <dbReference type="SMART" id="SM00642"/>
    </source>
</evidence>
<feature type="compositionally biased region" description="Basic residues" evidence="6">
    <location>
        <begin position="383"/>
        <end position="417"/>
    </location>
</feature>
<comment type="catalytic activity">
    <reaction evidence="1">
        <text>Hydrolysis of terminal, non-reducing (1-&gt;4)-linked alpha-D-glucose residues with release of alpha-D-glucose.</text>
        <dbReference type="EC" id="3.2.1.20"/>
    </reaction>
</comment>
<dbReference type="Gene3D" id="3.90.400.10">
    <property type="entry name" value="Oligo-1,6-glucosidase, Domain 2"/>
    <property type="match status" value="1"/>
</dbReference>
<dbReference type="InterPro" id="IPR045857">
    <property type="entry name" value="O16G_dom_2"/>
</dbReference>
<evidence type="ECO:0000256" key="5">
    <source>
        <dbReference type="ARBA" id="ARBA00023295"/>
    </source>
</evidence>
<keyword evidence="5" id="KW-0326">Glycosidase</keyword>
<dbReference type="SUPFAM" id="SSF51445">
    <property type="entry name" value="(Trans)glycosidases"/>
    <property type="match status" value="1"/>
</dbReference>
<accession>A0A834PB17</accession>
<feature type="compositionally biased region" description="Low complexity" evidence="6">
    <location>
        <begin position="74"/>
        <end position="88"/>
    </location>
</feature>
<feature type="compositionally biased region" description="Low complexity" evidence="6">
    <location>
        <begin position="354"/>
        <end position="363"/>
    </location>
</feature>
<dbReference type="Proteomes" id="UP000600918">
    <property type="component" value="Unassembled WGS sequence"/>
</dbReference>
<evidence type="ECO:0000256" key="6">
    <source>
        <dbReference type="SAM" id="MobiDB-lite"/>
    </source>
</evidence>
<dbReference type="EC" id="3.2.1.20" evidence="3"/>
<keyword evidence="9" id="KW-1185">Reference proteome</keyword>
<reference evidence="8" key="1">
    <citation type="journal article" date="2020" name="G3 (Bethesda)">
        <title>High-Quality Assemblies for Three Invasive Social Wasps from the &lt;i&gt;Vespula&lt;/i&gt; Genus.</title>
        <authorList>
            <person name="Harrop T.W.R."/>
            <person name="Guhlin J."/>
            <person name="McLaughlin G.M."/>
            <person name="Permina E."/>
            <person name="Stockwell P."/>
            <person name="Gilligan J."/>
            <person name="Le Lec M.F."/>
            <person name="Gruber M.A.M."/>
            <person name="Quinn O."/>
            <person name="Lovegrove M."/>
            <person name="Duncan E.J."/>
            <person name="Remnant E.J."/>
            <person name="Van Eeckhoven J."/>
            <person name="Graham B."/>
            <person name="Knapp R.A."/>
            <person name="Langford K.W."/>
            <person name="Kronenberg Z."/>
            <person name="Press M.O."/>
            <person name="Eacker S.M."/>
            <person name="Wilson-Rankin E.E."/>
            <person name="Purcell J."/>
            <person name="Lester P.J."/>
            <person name="Dearden P.K."/>
        </authorList>
    </citation>
    <scope>NUCLEOTIDE SEQUENCE</scope>
    <source>
        <strain evidence="8">Volc-1</strain>
    </source>
</reference>
<evidence type="ECO:0000256" key="4">
    <source>
        <dbReference type="ARBA" id="ARBA00023180"/>
    </source>
</evidence>
<dbReference type="SMART" id="SM00642">
    <property type="entry name" value="Aamy"/>
    <property type="match status" value="1"/>
</dbReference>
<dbReference type="CDD" id="cd11328">
    <property type="entry name" value="AmyAc_maltase"/>
    <property type="match status" value="1"/>
</dbReference>
<keyword evidence="5" id="KW-0378">Hydrolase</keyword>
<dbReference type="InterPro" id="IPR006047">
    <property type="entry name" value="GH13_cat_dom"/>
</dbReference>
<organism evidence="8 9">
    <name type="scientific">Vespula pensylvanica</name>
    <name type="common">Western yellow jacket</name>
    <name type="synonym">Wasp</name>
    <dbReference type="NCBI Taxonomy" id="30213"/>
    <lineage>
        <taxon>Eukaryota</taxon>
        <taxon>Metazoa</taxon>
        <taxon>Ecdysozoa</taxon>
        <taxon>Arthropoda</taxon>
        <taxon>Hexapoda</taxon>
        <taxon>Insecta</taxon>
        <taxon>Pterygota</taxon>
        <taxon>Neoptera</taxon>
        <taxon>Endopterygota</taxon>
        <taxon>Hymenoptera</taxon>
        <taxon>Apocrita</taxon>
        <taxon>Aculeata</taxon>
        <taxon>Vespoidea</taxon>
        <taxon>Vespidae</taxon>
        <taxon>Vespinae</taxon>
        <taxon>Vespula</taxon>
    </lineage>
</organism>
<dbReference type="GO" id="GO:0004558">
    <property type="term" value="F:alpha-1,4-glucosidase activity"/>
    <property type="evidence" value="ECO:0007669"/>
    <property type="project" value="UniProtKB-EC"/>
</dbReference>
<evidence type="ECO:0000256" key="3">
    <source>
        <dbReference type="ARBA" id="ARBA00012741"/>
    </source>
</evidence>
<protein>
    <recommendedName>
        <fullName evidence="3">alpha-glucosidase</fullName>
        <ecNumber evidence="3">3.2.1.20</ecNumber>
    </recommendedName>
</protein>
<dbReference type="AlphaFoldDB" id="A0A834PB17"/>